<accession>M5S1S3</accession>
<gene>
    <name evidence="1" type="ORF">RMSM_02943</name>
</gene>
<protein>
    <submittedName>
        <fullName evidence="1">ATPase with chaperone activity</fullName>
    </submittedName>
</protein>
<comment type="caution">
    <text evidence="1">The sequence shown here is derived from an EMBL/GenBank/DDBJ whole genome shotgun (WGS) entry which is preliminary data.</text>
</comment>
<proteinExistence type="predicted"/>
<reference evidence="1 2" key="1">
    <citation type="journal article" date="2013" name="Mar. Genomics">
        <title>Expression of sulfatases in Rhodopirellula baltica and the diversity of sulfatases in the genus Rhodopirellula.</title>
        <authorList>
            <person name="Wegner C.E."/>
            <person name="Richter-Heitmann T."/>
            <person name="Klindworth A."/>
            <person name="Klockow C."/>
            <person name="Richter M."/>
            <person name="Achstetter T."/>
            <person name="Glockner F.O."/>
            <person name="Harder J."/>
        </authorList>
    </citation>
    <scope>NUCLEOTIDE SEQUENCE [LARGE SCALE GENOMIC DNA]</scope>
    <source>
        <strain evidence="1 2">SM1</strain>
    </source>
</reference>
<keyword evidence="2" id="KW-1185">Reference proteome</keyword>
<name>M5S1S3_9BACT</name>
<sequence>MAQCSYTGPAPVPLSDYVLSVEAQAAGLDAVDREQLRTALSSISYQNELLDQLGPAVNSNT</sequence>
<dbReference type="AlphaFoldDB" id="M5S1S3"/>
<organism evidence="1 2">
    <name type="scientific">Rhodopirellula maiorica SM1</name>
    <dbReference type="NCBI Taxonomy" id="1265738"/>
    <lineage>
        <taxon>Bacteria</taxon>
        <taxon>Pseudomonadati</taxon>
        <taxon>Planctomycetota</taxon>
        <taxon>Planctomycetia</taxon>
        <taxon>Pirellulales</taxon>
        <taxon>Pirellulaceae</taxon>
        <taxon>Novipirellula</taxon>
    </lineage>
</organism>
<dbReference type="Proteomes" id="UP000011991">
    <property type="component" value="Unassembled WGS sequence"/>
</dbReference>
<evidence type="ECO:0000313" key="2">
    <source>
        <dbReference type="Proteomes" id="UP000011991"/>
    </source>
</evidence>
<evidence type="ECO:0000313" key="1">
    <source>
        <dbReference type="EMBL" id="EMI20129.1"/>
    </source>
</evidence>
<feature type="non-terminal residue" evidence="1">
    <location>
        <position position="61"/>
    </location>
</feature>
<dbReference type="EMBL" id="ANOG01000421">
    <property type="protein sequence ID" value="EMI20129.1"/>
    <property type="molecule type" value="Genomic_DNA"/>
</dbReference>